<name>A0A0V1DMF3_TRIPS</name>
<feature type="non-terminal residue" evidence="1">
    <location>
        <position position="1"/>
    </location>
</feature>
<dbReference type="Proteomes" id="UP000054632">
    <property type="component" value="Unassembled WGS sequence"/>
</dbReference>
<evidence type="ECO:0000313" key="1">
    <source>
        <dbReference type="EMBL" id="KRY62638.1"/>
    </source>
</evidence>
<dbReference type="AlphaFoldDB" id="A0A0V1DMF3"/>
<sequence>LAFCYVCEHGNKFYSLCLCDEEAFTLDFGKPSSPTCLYLPQLTNERN</sequence>
<proteinExistence type="predicted"/>
<comment type="caution">
    <text evidence="1">The sequence shown here is derived from an EMBL/GenBank/DDBJ whole genome shotgun (WGS) entry which is preliminary data.</text>
</comment>
<evidence type="ECO:0000313" key="2">
    <source>
        <dbReference type="Proteomes" id="UP000054632"/>
    </source>
</evidence>
<reference evidence="1 2" key="1">
    <citation type="submission" date="2015-01" db="EMBL/GenBank/DDBJ databases">
        <title>Evolution of Trichinella species and genotypes.</title>
        <authorList>
            <person name="Korhonen P.K."/>
            <person name="Edoardo P."/>
            <person name="Giuseppe L.R."/>
            <person name="Gasser R.B."/>
        </authorList>
    </citation>
    <scope>NUCLEOTIDE SEQUENCE [LARGE SCALE GENOMIC DNA]</scope>
    <source>
        <strain evidence="1">ISS13</strain>
    </source>
</reference>
<accession>A0A0V1DMF3</accession>
<organism evidence="1 2">
    <name type="scientific">Trichinella pseudospiralis</name>
    <name type="common">Parasitic roundworm</name>
    <dbReference type="NCBI Taxonomy" id="6337"/>
    <lineage>
        <taxon>Eukaryota</taxon>
        <taxon>Metazoa</taxon>
        <taxon>Ecdysozoa</taxon>
        <taxon>Nematoda</taxon>
        <taxon>Enoplea</taxon>
        <taxon>Dorylaimia</taxon>
        <taxon>Trichinellida</taxon>
        <taxon>Trichinellidae</taxon>
        <taxon>Trichinella</taxon>
    </lineage>
</organism>
<feature type="non-terminal residue" evidence="1">
    <location>
        <position position="47"/>
    </location>
</feature>
<gene>
    <name evidence="1" type="ORF">T4A_10219</name>
</gene>
<protein>
    <submittedName>
        <fullName evidence="1">Uncharacterized protein</fullName>
    </submittedName>
</protein>
<dbReference type="EMBL" id="JYDR01002037">
    <property type="protein sequence ID" value="KRY62638.1"/>
    <property type="molecule type" value="Genomic_DNA"/>
</dbReference>